<gene>
    <name evidence="2" type="ORF">E0F89_15655</name>
</gene>
<keyword evidence="3" id="KW-1185">Reference proteome</keyword>
<sequence length="180" mass="21450">MEKWKSQILIFYAICAFIIAYPFFAIKYFETSIAEKLFVKYLLLPIFICLFIIVPKFYYAKVKPLDNNIPKTIFKEKRRDIISIIMILICSTGLFFGISFSLIITINKFFGKSDNTKIKENVEKYYPYISKNGRLRHYIDFRDPITQNTIHLEVYREYKVGEVFEKQIAYGFWGILYSTK</sequence>
<feature type="transmembrane region" description="Helical" evidence="1">
    <location>
        <begin position="9"/>
        <end position="29"/>
    </location>
</feature>
<keyword evidence="1" id="KW-1133">Transmembrane helix</keyword>
<feature type="transmembrane region" description="Helical" evidence="1">
    <location>
        <begin position="41"/>
        <end position="60"/>
    </location>
</feature>
<dbReference type="RefSeq" id="WP_131910670.1">
    <property type="nucleotide sequence ID" value="NZ_SMFM01000010.1"/>
</dbReference>
<protein>
    <submittedName>
        <fullName evidence="2">Uncharacterized protein</fullName>
    </submittedName>
</protein>
<dbReference type="OrthoDB" id="1442728at2"/>
<evidence type="ECO:0000313" key="2">
    <source>
        <dbReference type="EMBL" id="TDD74168.1"/>
    </source>
</evidence>
<comment type="caution">
    <text evidence="2">The sequence shown here is derived from an EMBL/GenBank/DDBJ whole genome shotgun (WGS) entry which is preliminary data.</text>
</comment>
<evidence type="ECO:0000313" key="3">
    <source>
        <dbReference type="Proteomes" id="UP000295278"/>
    </source>
</evidence>
<keyword evidence="1" id="KW-0472">Membrane</keyword>
<dbReference type="AlphaFoldDB" id="A0A4R5AMP0"/>
<name>A0A4R5AMP0_9FLAO</name>
<proteinExistence type="predicted"/>
<dbReference type="EMBL" id="SMFM01000010">
    <property type="protein sequence ID" value="TDD74168.1"/>
    <property type="molecule type" value="Genomic_DNA"/>
</dbReference>
<accession>A0A4R5AMP0</accession>
<dbReference type="Proteomes" id="UP000295278">
    <property type="component" value="Unassembled WGS sequence"/>
</dbReference>
<reference evidence="2 3" key="1">
    <citation type="submission" date="2019-03" db="EMBL/GenBank/DDBJ databases">
        <title>Flavobacterium AT-3-2 sp. nov., isolated from arctic soil.</title>
        <authorList>
            <person name="Chaudhary D.K."/>
        </authorList>
    </citation>
    <scope>NUCLEOTIDE SEQUENCE [LARGE SCALE GENOMIC DNA]</scope>
    <source>
        <strain evidence="2 3">AT-3-2</strain>
    </source>
</reference>
<evidence type="ECO:0000256" key="1">
    <source>
        <dbReference type="SAM" id="Phobius"/>
    </source>
</evidence>
<feature type="transmembrane region" description="Helical" evidence="1">
    <location>
        <begin position="81"/>
        <end position="104"/>
    </location>
</feature>
<organism evidence="2 3">
    <name type="scientific">Flavobacterium caseinilyticum</name>
    <dbReference type="NCBI Taxonomy" id="2541732"/>
    <lineage>
        <taxon>Bacteria</taxon>
        <taxon>Pseudomonadati</taxon>
        <taxon>Bacteroidota</taxon>
        <taxon>Flavobacteriia</taxon>
        <taxon>Flavobacteriales</taxon>
        <taxon>Flavobacteriaceae</taxon>
        <taxon>Flavobacterium</taxon>
    </lineage>
</organism>
<keyword evidence="1" id="KW-0812">Transmembrane</keyword>